<accession>A0A6G1C058</accession>
<name>A0A6G1C058_9ORYZ</name>
<keyword evidence="7" id="KW-1133">Transmembrane helix</keyword>
<keyword evidence="8" id="KW-0333">Golgi apparatus</keyword>
<feature type="region of interest" description="Disordered" evidence="10">
    <location>
        <begin position="134"/>
        <end position="160"/>
    </location>
</feature>
<dbReference type="OrthoDB" id="72851at2759"/>
<feature type="compositionally biased region" description="Basic and acidic residues" evidence="10">
    <location>
        <begin position="98"/>
        <end position="109"/>
    </location>
</feature>
<evidence type="ECO:0000256" key="1">
    <source>
        <dbReference type="ARBA" id="ARBA00004394"/>
    </source>
</evidence>
<comment type="subcellular location">
    <subcellularLocation>
        <location evidence="1">Golgi apparatus membrane</location>
    </subcellularLocation>
</comment>
<keyword evidence="5" id="KW-0808">Transferase</keyword>
<gene>
    <name evidence="12" type="ORF">E2562_027296</name>
</gene>
<evidence type="ECO:0000256" key="5">
    <source>
        <dbReference type="ARBA" id="ARBA00022679"/>
    </source>
</evidence>
<dbReference type="Gene3D" id="1.20.1280.170">
    <property type="entry name" value="Exocyst complex component Exo70"/>
    <property type="match status" value="1"/>
</dbReference>
<dbReference type="SUPFAM" id="SSF74788">
    <property type="entry name" value="Cullin repeat-like"/>
    <property type="match status" value="1"/>
</dbReference>
<evidence type="ECO:0000256" key="9">
    <source>
        <dbReference type="ARBA" id="ARBA00023136"/>
    </source>
</evidence>
<feature type="compositionally biased region" description="Basic and acidic residues" evidence="10">
    <location>
        <begin position="135"/>
        <end position="157"/>
    </location>
</feature>
<dbReference type="Proteomes" id="UP000479710">
    <property type="component" value="Unassembled WGS sequence"/>
</dbReference>
<evidence type="ECO:0000256" key="2">
    <source>
        <dbReference type="ARBA" id="ARBA00006756"/>
    </source>
</evidence>
<keyword evidence="13" id="KW-1185">Reference proteome</keyword>
<keyword evidence="3" id="KW-0813">Transport</keyword>
<keyword evidence="4" id="KW-0328">Glycosyltransferase</keyword>
<evidence type="ECO:0000256" key="10">
    <source>
        <dbReference type="SAM" id="MobiDB-lite"/>
    </source>
</evidence>
<dbReference type="AlphaFoldDB" id="A0A6G1C058"/>
<feature type="domain" description="Exocyst complex subunit Exo70 C-terminal" evidence="11">
    <location>
        <begin position="38"/>
        <end position="102"/>
    </location>
</feature>
<keyword evidence="9" id="KW-0472">Membrane</keyword>
<evidence type="ECO:0000256" key="6">
    <source>
        <dbReference type="ARBA" id="ARBA00022692"/>
    </source>
</evidence>
<keyword evidence="6" id="KW-0812">Transmembrane</keyword>
<evidence type="ECO:0000259" key="11">
    <source>
        <dbReference type="Pfam" id="PF03081"/>
    </source>
</evidence>
<dbReference type="GO" id="GO:0000145">
    <property type="term" value="C:exocyst"/>
    <property type="evidence" value="ECO:0007669"/>
    <property type="project" value="InterPro"/>
</dbReference>
<dbReference type="PANTHER" id="PTHR32044:SF43">
    <property type="entry name" value="GLUCOMANNAN 4-BETA-MANNOSYLTRANSFERASE 4-RELATED"/>
    <property type="match status" value="1"/>
</dbReference>
<dbReference type="EMBL" id="SPHZ02000011">
    <property type="protein sequence ID" value="KAF0893570.1"/>
    <property type="molecule type" value="Genomic_DNA"/>
</dbReference>
<evidence type="ECO:0000256" key="4">
    <source>
        <dbReference type="ARBA" id="ARBA00022676"/>
    </source>
</evidence>
<evidence type="ECO:0000313" key="13">
    <source>
        <dbReference type="Proteomes" id="UP000479710"/>
    </source>
</evidence>
<dbReference type="InterPro" id="IPR016159">
    <property type="entry name" value="Cullin_repeat-like_dom_sf"/>
</dbReference>
<protein>
    <recommendedName>
        <fullName evidence="11">Exocyst complex subunit Exo70 C-terminal domain-containing protein</fullName>
    </recommendedName>
</protein>
<dbReference type="GO" id="GO:0005546">
    <property type="term" value="F:phosphatidylinositol-4,5-bisphosphate binding"/>
    <property type="evidence" value="ECO:0007669"/>
    <property type="project" value="InterPro"/>
</dbReference>
<feature type="region of interest" description="Disordered" evidence="10">
    <location>
        <begin position="48"/>
        <end position="67"/>
    </location>
</feature>
<dbReference type="GO" id="GO:0006887">
    <property type="term" value="P:exocytosis"/>
    <property type="evidence" value="ECO:0007669"/>
    <property type="project" value="InterPro"/>
</dbReference>
<evidence type="ECO:0000313" key="12">
    <source>
        <dbReference type="EMBL" id="KAF0893570.1"/>
    </source>
</evidence>
<dbReference type="InterPro" id="IPR046364">
    <property type="entry name" value="Exo70_C"/>
</dbReference>
<sequence>MDNKDVYKLSIGAACALMWPPDRIIIQVLDDSTDPAIKVLQCISGQGLTSSGGSGQVGSEGGNSSGASRAAVKERFRSFNVLFEEIYEKQCGWSVPDMELRDGSNKEETNNSPGMSGAEEGNKLLLWQCGGMASRGREAGRGEPLRDGGEGRGDPGEGRGAMGYIIPARCTRWQLELRDAVEHGRRWRRRRQMELDDAPPSPATRSQSDRHLLLLEGLAARLGGLLPAVFVGRRLLGGLDRLMAVHISDELGAVRPWWRRR</sequence>
<feature type="region of interest" description="Disordered" evidence="10">
    <location>
        <begin position="98"/>
        <end position="119"/>
    </location>
</feature>
<dbReference type="Pfam" id="PF03081">
    <property type="entry name" value="Exo70_C"/>
    <property type="match status" value="1"/>
</dbReference>
<evidence type="ECO:0000256" key="8">
    <source>
        <dbReference type="ARBA" id="ARBA00023034"/>
    </source>
</evidence>
<comment type="caution">
    <text evidence="12">The sequence shown here is derived from an EMBL/GenBank/DDBJ whole genome shotgun (WGS) entry which is preliminary data.</text>
</comment>
<dbReference type="PANTHER" id="PTHR32044">
    <property type="entry name" value="GLUCOMANNAN 4-BETA-MANNOSYLTRANSFERASE 9"/>
    <property type="match status" value="1"/>
</dbReference>
<comment type="similarity">
    <text evidence="2">Belongs to the EXO70 family.</text>
</comment>
<feature type="compositionally biased region" description="Gly residues" evidence="10">
    <location>
        <begin position="50"/>
        <end position="64"/>
    </location>
</feature>
<proteinExistence type="inferred from homology"/>
<reference evidence="12 13" key="1">
    <citation type="submission" date="2019-11" db="EMBL/GenBank/DDBJ databases">
        <title>Whole genome sequence of Oryza granulata.</title>
        <authorList>
            <person name="Li W."/>
        </authorList>
    </citation>
    <scope>NUCLEOTIDE SEQUENCE [LARGE SCALE GENOMIC DNA]</scope>
    <source>
        <strain evidence="13">cv. Menghai</strain>
        <tissue evidence="12">Leaf</tissue>
    </source>
</reference>
<dbReference type="GO" id="GO:0000139">
    <property type="term" value="C:Golgi membrane"/>
    <property type="evidence" value="ECO:0007669"/>
    <property type="project" value="UniProtKB-SubCell"/>
</dbReference>
<dbReference type="GO" id="GO:0051753">
    <property type="term" value="F:mannan synthase activity"/>
    <property type="evidence" value="ECO:0007669"/>
    <property type="project" value="TreeGrafter"/>
</dbReference>
<evidence type="ECO:0000256" key="3">
    <source>
        <dbReference type="ARBA" id="ARBA00022448"/>
    </source>
</evidence>
<organism evidence="12 13">
    <name type="scientific">Oryza meyeriana var. granulata</name>
    <dbReference type="NCBI Taxonomy" id="110450"/>
    <lineage>
        <taxon>Eukaryota</taxon>
        <taxon>Viridiplantae</taxon>
        <taxon>Streptophyta</taxon>
        <taxon>Embryophyta</taxon>
        <taxon>Tracheophyta</taxon>
        <taxon>Spermatophyta</taxon>
        <taxon>Magnoliopsida</taxon>
        <taxon>Liliopsida</taxon>
        <taxon>Poales</taxon>
        <taxon>Poaceae</taxon>
        <taxon>BOP clade</taxon>
        <taxon>Oryzoideae</taxon>
        <taxon>Oryzeae</taxon>
        <taxon>Oryzinae</taxon>
        <taxon>Oryza</taxon>
        <taxon>Oryza meyeriana</taxon>
    </lineage>
</organism>
<evidence type="ECO:0000256" key="7">
    <source>
        <dbReference type="ARBA" id="ARBA00022989"/>
    </source>
</evidence>